<keyword evidence="4 6" id="KW-0472">Membrane</keyword>
<protein>
    <recommendedName>
        <fullName evidence="7">Late embryogenesis abundant protein LEA-2 subgroup domain-containing protein</fullName>
    </recommendedName>
</protein>
<dbReference type="PANTHER" id="PTHR31234:SF71">
    <property type="entry name" value="LATE EMBRYOGENESIS ABUNDANT PROTEIN, LEA_2 SUBGROUP"/>
    <property type="match status" value="1"/>
</dbReference>
<dbReference type="InterPro" id="IPR004864">
    <property type="entry name" value="LEA_2"/>
</dbReference>
<dbReference type="Pfam" id="PF03168">
    <property type="entry name" value="LEA_2"/>
    <property type="match status" value="1"/>
</dbReference>
<dbReference type="PANTHER" id="PTHR31234">
    <property type="entry name" value="LATE EMBRYOGENESIS ABUNDANT (LEA) HYDROXYPROLINE-RICH GLYCOPROTEIN FAMILY"/>
    <property type="match status" value="1"/>
</dbReference>
<feature type="compositionally biased region" description="Basic residues" evidence="5">
    <location>
        <begin position="1"/>
        <end position="24"/>
    </location>
</feature>
<dbReference type="EMBL" id="JAUHHV010000001">
    <property type="protein sequence ID" value="KAK1440316.1"/>
    <property type="molecule type" value="Genomic_DNA"/>
</dbReference>
<proteinExistence type="predicted"/>
<evidence type="ECO:0000256" key="6">
    <source>
        <dbReference type="SAM" id="Phobius"/>
    </source>
</evidence>
<dbReference type="Proteomes" id="UP001229421">
    <property type="component" value="Unassembled WGS sequence"/>
</dbReference>
<feature type="transmembrane region" description="Helical" evidence="6">
    <location>
        <begin position="75"/>
        <end position="97"/>
    </location>
</feature>
<evidence type="ECO:0000313" key="9">
    <source>
        <dbReference type="Proteomes" id="UP001229421"/>
    </source>
</evidence>
<comment type="subcellular location">
    <subcellularLocation>
        <location evidence="1">Membrane</location>
        <topology evidence="1">Single-pass membrane protein</topology>
    </subcellularLocation>
</comment>
<accession>A0AAD8LJK8</accession>
<keyword evidence="3 6" id="KW-1133">Transmembrane helix</keyword>
<evidence type="ECO:0000256" key="2">
    <source>
        <dbReference type="ARBA" id="ARBA00022692"/>
    </source>
</evidence>
<organism evidence="8 9">
    <name type="scientific">Tagetes erecta</name>
    <name type="common">African marigold</name>
    <dbReference type="NCBI Taxonomy" id="13708"/>
    <lineage>
        <taxon>Eukaryota</taxon>
        <taxon>Viridiplantae</taxon>
        <taxon>Streptophyta</taxon>
        <taxon>Embryophyta</taxon>
        <taxon>Tracheophyta</taxon>
        <taxon>Spermatophyta</taxon>
        <taxon>Magnoliopsida</taxon>
        <taxon>eudicotyledons</taxon>
        <taxon>Gunneridae</taxon>
        <taxon>Pentapetalae</taxon>
        <taxon>asterids</taxon>
        <taxon>campanulids</taxon>
        <taxon>Asterales</taxon>
        <taxon>Asteraceae</taxon>
        <taxon>Asteroideae</taxon>
        <taxon>Heliantheae alliance</taxon>
        <taxon>Tageteae</taxon>
        <taxon>Tagetes</taxon>
    </lineage>
</organism>
<keyword evidence="2 6" id="KW-0812">Transmembrane</keyword>
<gene>
    <name evidence="8" type="ORF">QVD17_06141</name>
</gene>
<name>A0AAD8LJK8_TARER</name>
<keyword evidence="9" id="KW-1185">Reference proteome</keyword>
<evidence type="ECO:0000256" key="1">
    <source>
        <dbReference type="ARBA" id="ARBA00004167"/>
    </source>
</evidence>
<evidence type="ECO:0000256" key="5">
    <source>
        <dbReference type="SAM" id="MobiDB-lite"/>
    </source>
</evidence>
<dbReference type="GO" id="GO:0005886">
    <property type="term" value="C:plasma membrane"/>
    <property type="evidence" value="ECO:0007669"/>
    <property type="project" value="TreeGrafter"/>
</dbReference>
<evidence type="ECO:0000256" key="3">
    <source>
        <dbReference type="ARBA" id="ARBA00022989"/>
    </source>
</evidence>
<comment type="caution">
    <text evidence="8">The sequence shown here is derived from an EMBL/GenBank/DDBJ whole genome shotgun (WGS) entry which is preliminary data.</text>
</comment>
<dbReference type="GO" id="GO:0098542">
    <property type="term" value="P:defense response to other organism"/>
    <property type="evidence" value="ECO:0007669"/>
    <property type="project" value="InterPro"/>
</dbReference>
<reference evidence="8" key="1">
    <citation type="journal article" date="2023" name="bioRxiv">
        <title>Improved chromosome-level genome assembly for marigold (Tagetes erecta).</title>
        <authorList>
            <person name="Jiang F."/>
            <person name="Yuan L."/>
            <person name="Wang S."/>
            <person name="Wang H."/>
            <person name="Xu D."/>
            <person name="Wang A."/>
            <person name="Fan W."/>
        </authorList>
    </citation>
    <scope>NUCLEOTIDE SEQUENCE</scope>
    <source>
        <strain evidence="8">WSJ</strain>
        <tissue evidence="8">Leaf</tissue>
    </source>
</reference>
<evidence type="ECO:0000259" key="7">
    <source>
        <dbReference type="Pfam" id="PF03168"/>
    </source>
</evidence>
<dbReference type="AlphaFoldDB" id="A0AAD8LJK8"/>
<feature type="domain" description="Late embryogenesis abundant protein LEA-2 subgroup" evidence="7">
    <location>
        <begin position="134"/>
        <end position="235"/>
    </location>
</feature>
<dbReference type="SUPFAM" id="SSF117070">
    <property type="entry name" value="LEA14-like"/>
    <property type="match status" value="1"/>
</dbReference>
<dbReference type="Gene3D" id="2.60.40.1820">
    <property type="match status" value="1"/>
</dbReference>
<sequence length="258" mass="28651">MTHHHQPPSHHHHNNHHNNHRHHRNEPPPSLHSSFTDLTPPPSHTNNHRRNQQYYYPNSSSSSSSASIRGCCCCLILLFSFLLLLILAVVLVIILAIKPKKPQFELQQVAVQYINLAAPIPTTASLSLAVRMLFTAKNDNKVAIKYGTSTFNIMYRGIPLGRGTVPGFYQPAYSVRQVQTTVIVDRVNLLQTDAVDLVRDATVNDRVELRILGDVNAKIRILGLTSPSVQASVDCGIAISPSKQALVYKQCGFDGLRV</sequence>
<dbReference type="InterPro" id="IPR044839">
    <property type="entry name" value="NDR1-like"/>
</dbReference>
<feature type="region of interest" description="Disordered" evidence="5">
    <location>
        <begin position="1"/>
        <end position="58"/>
    </location>
</feature>
<evidence type="ECO:0000256" key="4">
    <source>
        <dbReference type="ARBA" id="ARBA00023136"/>
    </source>
</evidence>
<evidence type="ECO:0000313" key="8">
    <source>
        <dbReference type="EMBL" id="KAK1440316.1"/>
    </source>
</evidence>